<dbReference type="GO" id="GO:0032797">
    <property type="term" value="C:SMN complex"/>
    <property type="evidence" value="ECO:0007669"/>
    <property type="project" value="TreeGrafter"/>
</dbReference>
<dbReference type="GO" id="GO:0003730">
    <property type="term" value="F:mRNA 3'-UTR binding"/>
    <property type="evidence" value="ECO:0007669"/>
    <property type="project" value="TreeGrafter"/>
</dbReference>
<dbReference type="GO" id="GO:0005634">
    <property type="term" value="C:nucleus"/>
    <property type="evidence" value="ECO:0007669"/>
    <property type="project" value="TreeGrafter"/>
</dbReference>
<feature type="compositionally biased region" description="Basic and acidic residues" evidence="4">
    <location>
        <begin position="619"/>
        <end position="634"/>
    </location>
</feature>
<organism evidence="7 8">
    <name type="scientific">Cherax quadricarinatus</name>
    <name type="common">Australian red claw crayfish</name>
    <dbReference type="NCBI Taxonomy" id="27406"/>
    <lineage>
        <taxon>Eukaryota</taxon>
        <taxon>Metazoa</taxon>
        <taxon>Ecdysozoa</taxon>
        <taxon>Arthropoda</taxon>
        <taxon>Crustacea</taxon>
        <taxon>Multicrustacea</taxon>
        <taxon>Malacostraca</taxon>
        <taxon>Eumalacostraca</taxon>
        <taxon>Eucarida</taxon>
        <taxon>Decapoda</taxon>
        <taxon>Pleocyemata</taxon>
        <taxon>Astacidea</taxon>
        <taxon>Parastacoidea</taxon>
        <taxon>Parastacidae</taxon>
        <taxon>Cherax</taxon>
    </lineage>
</organism>
<evidence type="ECO:0000313" key="7">
    <source>
        <dbReference type="EMBL" id="KAK8720391.1"/>
    </source>
</evidence>
<dbReference type="Proteomes" id="UP001445076">
    <property type="component" value="Unassembled WGS sequence"/>
</dbReference>
<evidence type="ECO:0000313" key="8">
    <source>
        <dbReference type="Proteomes" id="UP001445076"/>
    </source>
</evidence>
<reference evidence="7 8" key="1">
    <citation type="journal article" date="2024" name="BMC Genomics">
        <title>Genome assembly of redclaw crayfish (Cherax quadricarinatus) provides insights into its immune adaptation and hypoxia tolerance.</title>
        <authorList>
            <person name="Liu Z."/>
            <person name="Zheng J."/>
            <person name="Li H."/>
            <person name="Fang K."/>
            <person name="Wang S."/>
            <person name="He J."/>
            <person name="Zhou D."/>
            <person name="Weng S."/>
            <person name="Chi M."/>
            <person name="Gu Z."/>
            <person name="He J."/>
            <person name="Li F."/>
            <person name="Wang M."/>
        </authorList>
    </citation>
    <scope>NUCLEOTIDE SEQUENCE [LARGE SCALE GENOMIC DNA]</scope>
    <source>
        <strain evidence="7">ZL_2023a</strain>
    </source>
</reference>
<comment type="caution">
    <text evidence="7">The sequence shown here is derived from an EMBL/GenBank/DDBJ whole genome shotgun (WGS) entry which is preliminary data.</text>
</comment>
<sequence>MVVWQARHGVTRVHTLHQFSELTLVEANPKEPSQVLIAAEQDIALVSLKDGGILTHLQGHDYVIYSIKWYVGKNNPFLDDSEPVNHRAEGLKQGCAKLTECNERNRIKENSRQQNTKALGSFDGQYFVSSDYGRNILLWDLSAKRYITKINVPLSASAFKKQMSGKEKNSGKQHIALAWHNGNLLTSTVRGELLLWTLQPTGSKFKALHHLHTRAIYNVVVIGDVAVTSGQDRFLHGFHIGSSSHLFQVPTLGACATSLSFCPHDANRLAIGSQENNIRLLNFGSEIPLHTQLIWQNIKGKILSLSWHPAHEGWLLFGTGSGQVGWADVSSGRVTTFAYYHQKAVYKVEWGPSVCPQQTGLADNWCAYSFGDREIVIRNSSDPMADSIRLHKLAQEMDAVKIPKDVTEFSFSPDYKYLAIGSQDGQVQVHQSCDLKLMVTLVVVRKAIQHLLWQPPSDSSIPYILAIGSSENKIQIFNLEKNFKGEEGGNVLTQATQELCGHESRVVWLAWSPHKTGVLASASYDHTVQLWDTKTGKPMVNYGGHTTRVFRVEFSPADPDLLYSFAEENNVHAWRPSKLKCKTSSESSATLKEYLPKKVKEKEQTAAATAATAQAVVKEAEKPQKVSASSEKKTGANKSSGQNFPSSNASGGKKAVYKSFFPKLHMVCSRKKSFHQLAILNLLAQLKVTNISGLNNINECEIKEVEEDLEEDLGEDSNSRDEGEDDYRSVIVDTTEKYSYILEKDSEMATPDDFIYALNMFGNPHQMDTLLTSEIEHHEARGNDSQVGLMHCWRGTLDEHIRSAARHMKLTPFLVASAPQVSINLWKLASEAYAEQLVNEGDIVTAASYLVNISKVKEAVKLLLKYRLYREALAITKCRLGYDEEMVETVVTTWAASAIYEGNFDLASTLHLSLGHVEDAAHCMSRRSDPGALFISAKLYEHAGNVELTNSVGLLALREAALKHEHLKIDSFINHLPNLNWFRTIFCCHNVILDLLQQVTMDKEGQVNYLTKSRRKQKNQVYQETPNESKIVNETADIEGKSNINANVNGDVITPRNTQNCTSEEWVPLLERIEEEWLAQGITREQYPQLYETITLNFSTQQIPTSVKQLWFLVSVALSEYLMSSCLESWDQHLTTALGYVVSWGKADHIFHLTHALLPKGVNCLMTLGTTVVNEVDKDASSTVNHLRHLYYAAEISILHLHIHTDEFWSKLHSHSSDIKNEIPEGETLRHSEELETIDKESIPSEFAKEGETTVASKSGTLTVPADKSEHMDSTEKEIIEYGRAYCLPQSSNELITVLNLYFDNLNPTYMSAPDVMGLNSGLSSPEKLLLEIILKLRERGDISEDEIRKLLCKVPANRNIF</sequence>
<dbReference type="InterPro" id="IPR011047">
    <property type="entry name" value="Quinoprotein_ADH-like_sf"/>
</dbReference>
<name>A0AAW0VU64_CHEQU</name>
<dbReference type="SUPFAM" id="SSF50978">
    <property type="entry name" value="WD40 repeat-like"/>
    <property type="match status" value="1"/>
</dbReference>
<dbReference type="EMBL" id="JARKIK010000445">
    <property type="protein sequence ID" value="KAK8720391.1"/>
    <property type="molecule type" value="Genomic_DNA"/>
</dbReference>
<evidence type="ECO:0008006" key="9">
    <source>
        <dbReference type="Google" id="ProtNLM"/>
    </source>
</evidence>
<dbReference type="PROSITE" id="PS50082">
    <property type="entry name" value="WD_REPEATS_2"/>
    <property type="match status" value="1"/>
</dbReference>
<dbReference type="SMART" id="SM00320">
    <property type="entry name" value="WD40"/>
    <property type="match status" value="9"/>
</dbReference>
<feature type="domain" description="Gem-associated protein 5 TPR" evidence="5">
    <location>
        <begin position="758"/>
        <end position="964"/>
    </location>
</feature>
<dbReference type="InterPro" id="IPR015943">
    <property type="entry name" value="WD40/YVTN_repeat-like_dom_sf"/>
</dbReference>
<proteinExistence type="predicted"/>
<evidence type="ECO:0000259" key="5">
    <source>
        <dbReference type="Pfam" id="PF23774"/>
    </source>
</evidence>
<feature type="repeat" description="WD" evidence="3">
    <location>
        <begin position="499"/>
        <end position="541"/>
    </location>
</feature>
<dbReference type="InterPro" id="IPR036322">
    <property type="entry name" value="WD40_repeat_dom_sf"/>
</dbReference>
<evidence type="ECO:0000256" key="1">
    <source>
        <dbReference type="ARBA" id="ARBA00022574"/>
    </source>
</evidence>
<dbReference type="GO" id="GO:0000387">
    <property type="term" value="P:spliceosomal snRNP assembly"/>
    <property type="evidence" value="ECO:0007669"/>
    <property type="project" value="TreeGrafter"/>
</dbReference>
<dbReference type="PANTHER" id="PTHR46362:SF1">
    <property type="entry name" value="GEM-ASSOCIATED PROTEIN 5"/>
    <property type="match status" value="1"/>
</dbReference>
<accession>A0AAW0VU64</accession>
<dbReference type="InterPro" id="IPR019775">
    <property type="entry name" value="WD40_repeat_CS"/>
</dbReference>
<evidence type="ECO:0000256" key="4">
    <source>
        <dbReference type="SAM" id="MobiDB-lite"/>
    </source>
</evidence>
<dbReference type="Gene3D" id="2.130.10.10">
    <property type="entry name" value="YVTN repeat-like/Quinoprotein amine dehydrogenase"/>
    <property type="match status" value="2"/>
</dbReference>
<dbReference type="InterPro" id="IPR056424">
    <property type="entry name" value="Beta-prop_GEMI5_2nd"/>
</dbReference>
<dbReference type="SUPFAM" id="SSF50998">
    <property type="entry name" value="Quinoprotein alcohol dehydrogenase-like"/>
    <property type="match status" value="1"/>
</dbReference>
<evidence type="ECO:0000259" key="6">
    <source>
        <dbReference type="Pfam" id="PF23775"/>
    </source>
</evidence>
<dbReference type="InterPro" id="IPR056421">
    <property type="entry name" value="TPR_GEMI5"/>
</dbReference>
<evidence type="ECO:0000256" key="2">
    <source>
        <dbReference type="ARBA" id="ARBA00022737"/>
    </source>
</evidence>
<feature type="domain" description="Gem-associated protein 5 second beta-propeller" evidence="6">
    <location>
        <begin position="263"/>
        <end position="561"/>
    </location>
</feature>
<dbReference type="InterPro" id="IPR001680">
    <property type="entry name" value="WD40_rpt"/>
</dbReference>
<feature type="compositionally biased region" description="Polar residues" evidence="4">
    <location>
        <begin position="636"/>
        <end position="650"/>
    </location>
</feature>
<feature type="region of interest" description="Disordered" evidence="4">
    <location>
        <begin position="619"/>
        <end position="652"/>
    </location>
</feature>
<dbReference type="PROSITE" id="PS50294">
    <property type="entry name" value="WD_REPEATS_REGION"/>
    <property type="match status" value="1"/>
</dbReference>
<dbReference type="Pfam" id="PF23774">
    <property type="entry name" value="TPR_GEMI5"/>
    <property type="match status" value="1"/>
</dbReference>
<dbReference type="InterPro" id="IPR052640">
    <property type="entry name" value="Gemin-5"/>
</dbReference>
<evidence type="ECO:0000256" key="3">
    <source>
        <dbReference type="PROSITE-ProRule" id="PRU00221"/>
    </source>
</evidence>
<dbReference type="Pfam" id="PF23775">
    <property type="entry name" value="Beta-prop_RIG_2nd"/>
    <property type="match status" value="1"/>
</dbReference>
<protein>
    <recommendedName>
        <fullName evidence="9">Gem-associated protein 5</fullName>
    </recommendedName>
</protein>
<keyword evidence="2" id="KW-0677">Repeat</keyword>
<dbReference type="PROSITE" id="PS00678">
    <property type="entry name" value="WD_REPEATS_1"/>
    <property type="match status" value="1"/>
</dbReference>
<keyword evidence="1 3" id="KW-0853">WD repeat</keyword>
<keyword evidence="8" id="KW-1185">Reference proteome</keyword>
<dbReference type="PANTHER" id="PTHR46362">
    <property type="entry name" value="GEM-ASSOCIATED PROTEIN 5"/>
    <property type="match status" value="1"/>
</dbReference>
<gene>
    <name evidence="7" type="ORF">OTU49_013354</name>
</gene>